<dbReference type="SUPFAM" id="SSF46785">
    <property type="entry name" value="Winged helix' DNA-binding domain"/>
    <property type="match status" value="1"/>
</dbReference>
<dbReference type="PANTHER" id="PTHR33204:SF18">
    <property type="entry name" value="TRANSCRIPTIONAL REGULATORY PROTEIN"/>
    <property type="match status" value="1"/>
</dbReference>
<dbReference type="InterPro" id="IPR002577">
    <property type="entry name" value="HTH_HxlR"/>
</dbReference>
<dbReference type="EMBL" id="LKBA01000006">
    <property type="protein sequence ID" value="KPN63685.1"/>
    <property type="molecule type" value="Genomic_DNA"/>
</dbReference>
<keyword evidence="6" id="KW-1185">Reference proteome</keyword>
<dbReference type="STRING" id="154981.AKJ29_13780"/>
<dbReference type="InterPro" id="IPR036390">
    <property type="entry name" value="WH_DNA-bd_sf"/>
</dbReference>
<keyword evidence="2" id="KW-0238">DNA-binding</keyword>
<proteinExistence type="predicted"/>
<dbReference type="Gene3D" id="1.10.10.10">
    <property type="entry name" value="Winged helix-like DNA-binding domain superfamily/Winged helix DNA-binding domain"/>
    <property type="match status" value="1"/>
</dbReference>
<gene>
    <name evidence="5" type="ORF">AKJ29_13780</name>
</gene>
<dbReference type="PANTHER" id="PTHR33204">
    <property type="entry name" value="TRANSCRIPTIONAL REGULATOR, MARR FAMILY"/>
    <property type="match status" value="1"/>
</dbReference>
<dbReference type="OrthoDB" id="9782219at2"/>
<reference evidence="5 6" key="1">
    <citation type="submission" date="2015-09" db="EMBL/GenBank/DDBJ databases">
        <title>Draft genome sequence of Aliiroseovarius crassostreae CV919-312TSm, the causative agent of Roseovarius Oyster Disease (formerly Juvenile Oyster Disease).</title>
        <authorList>
            <person name="Kessner L."/>
            <person name="Spinard E."/>
            <person name="Nelson D."/>
        </authorList>
    </citation>
    <scope>NUCLEOTIDE SEQUENCE [LARGE SCALE GENOMIC DNA]</scope>
    <source>
        <strain evidence="5 6">CV919-312</strain>
    </source>
</reference>
<keyword evidence="3" id="KW-0804">Transcription</keyword>
<accession>A0A0P7JQN7</accession>
<dbReference type="AlphaFoldDB" id="A0A0P7JQN7"/>
<dbReference type="RefSeq" id="WP_055190269.1">
    <property type="nucleotide sequence ID" value="NZ_FPBS01000013.1"/>
</dbReference>
<dbReference type="Pfam" id="PF01638">
    <property type="entry name" value="HxlR"/>
    <property type="match status" value="1"/>
</dbReference>
<dbReference type="GO" id="GO:0003677">
    <property type="term" value="F:DNA binding"/>
    <property type="evidence" value="ECO:0007669"/>
    <property type="project" value="UniProtKB-KW"/>
</dbReference>
<name>A0A0P7JQN7_9RHOB</name>
<evidence type="ECO:0000256" key="2">
    <source>
        <dbReference type="ARBA" id="ARBA00023125"/>
    </source>
</evidence>
<evidence type="ECO:0000259" key="4">
    <source>
        <dbReference type="PROSITE" id="PS51118"/>
    </source>
</evidence>
<feature type="domain" description="HTH hxlR-type" evidence="4">
    <location>
        <begin position="11"/>
        <end position="102"/>
    </location>
</feature>
<dbReference type="Proteomes" id="UP000050471">
    <property type="component" value="Unassembled WGS sequence"/>
</dbReference>
<organism evidence="5 6">
    <name type="scientific">Aliiroseovarius crassostreae</name>
    <dbReference type="NCBI Taxonomy" id="154981"/>
    <lineage>
        <taxon>Bacteria</taxon>
        <taxon>Pseudomonadati</taxon>
        <taxon>Pseudomonadota</taxon>
        <taxon>Alphaproteobacteria</taxon>
        <taxon>Rhodobacterales</taxon>
        <taxon>Paracoccaceae</taxon>
        <taxon>Aliiroseovarius</taxon>
    </lineage>
</organism>
<keyword evidence="1" id="KW-0805">Transcription regulation</keyword>
<evidence type="ECO:0000313" key="6">
    <source>
        <dbReference type="Proteomes" id="UP000050471"/>
    </source>
</evidence>
<dbReference type="InterPro" id="IPR036388">
    <property type="entry name" value="WH-like_DNA-bd_sf"/>
</dbReference>
<evidence type="ECO:0000313" key="5">
    <source>
        <dbReference type="EMBL" id="KPN63685.1"/>
    </source>
</evidence>
<dbReference type="PROSITE" id="PS51118">
    <property type="entry name" value="HTH_HXLR"/>
    <property type="match status" value="1"/>
</dbReference>
<protein>
    <recommendedName>
        <fullName evidence="4">HTH hxlR-type domain-containing protein</fullName>
    </recommendedName>
</protein>
<sequence length="216" mass="23319">MKRAKPYAQTCPISRALDVIGNRWGIHVLRELHAGPTSFGEIKAGLPGIATNMLASRLSELVEAGLIHKAGRSYRLTPEGTATRGILFELARFGRTLPMPDIPSDPENSRHRAVPLAGAIERIATPQTSLRAELVIDGEPFSLIVADGHVSLEVGPLPLPPVRLRFDWGDVDKVADDMGRFAEFAEAQGIEAQDPAEVAALLDLLQKAIDSLAGHR</sequence>
<evidence type="ECO:0000256" key="1">
    <source>
        <dbReference type="ARBA" id="ARBA00023015"/>
    </source>
</evidence>
<comment type="caution">
    <text evidence="5">The sequence shown here is derived from an EMBL/GenBank/DDBJ whole genome shotgun (WGS) entry which is preliminary data.</text>
</comment>
<evidence type="ECO:0000256" key="3">
    <source>
        <dbReference type="ARBA" id="ARBA00023163"/>
    </source>
</evidence>